<sequence length="588" mass="65809">MTTTTSRNAETVERVDTSGTTSLIQQVHHTLDTHQWEEVRVSDSSEVERHANEHESGRVGAVTPTAHISILDIPPEILFMIMRHILPPTWILRGIRELTPGSPHIADLAAKSTFALVCKIWNQVATDLLYSDVHLRSIGQVVAFSRALETPRALGQLVRQLHLICFVPRGYKEVFSGETRRILDNCPLLVHFMYAGQQPTDPALEWTGNDTLSALPPMPSSLTSLEFTADVAPELFIPVIAEVCAVLQTLRVPFRVDLHQQHPHYPRLDFPVMEELHIVIWVPTGIGPSLADSERSKKIWDWTMPSLRRLWLSCPGSEGLLVQQIMPAWSTYAPQFLALYGKKLVFLSLHVGCMALHTPIPIAAACPRLTHLAVTTMSPGRAGGYTPEYEVIGDRHPRVEHLDVWCRWNTSACVEWGSDENPDPDFHEPVELDVPIFDKLKGGFPSLRTYRVLDGTFVHLDRLPLDFPPGPQDDIALQAQAQDDDSDRIPAWSAAIQAHIHPKAVFSYFDLESWASDDDELDSDYCDESNTDDWNWSSGGSDSVIDEDEIGVEAELDREEALAVFRQVLDARADCEYESDSGSNRGSE</sequence>
<feature type="region of interest" description="Disordered" evidence="1">
    <location>
        <begin position="520"/>
        <end position="545"/>
    </location>
</feature>
<organism evidence="2 3">
    <name type="scientific">Mycena chlorophos</name>
    <name type="common">Agaric fungus</name>
    <name type="synonym">Agaricus chlorophos</name>
    <dbReference type="NCBI Taxonomy" id="658473"/>
    <lineage>
        <taxon>Eukaryota</taxon>
        <taxon>Fungi</taxon>
        <taxon>Dikarya</taxon>
        <taxon>Basidiomycota</taxon>
        <taxon>Agaricomycotina</taxon>
        <taxon>Agaricomycetes</taxon>
        <taxon>Agaricomycetidae</taxon>
        <taxon>Agaricales</taxon>
        <taxon>Marasmiineae</taxon>
        <taxon>Mycenaceae</taxon>
        <taxon>Mycena</taxon>
    </lineage>
</organism>
<keyword evidence="3" id="KW-1185">Reference proteome</keyword>
<proteinExistence type="predicted"/>
<feature type="compositionally biased region" description="Acidic residues" evidence="1">
    <location>
        <begin position="520"/>
        <end position="531"/>
    </location>
</feature>
<feature type="region of interest" description="Disordered" evidence="1">
    <location>
        <begin position="1"/>
        <end position="21"/>
    </location>
</feature>
<dbReference type="AlphaFoldDB" id="A0A8H6SU54"/>
<name>A0A8H6SU54_MYCCL</name>
<evidence type="ECO:0000256" key="1">
    <source>
        <dbReference type="SAM" id="MobiDB-lite"/>
    </source>
</evidence>
<protein>
    <submittedName>
        <fullName evidence="2">F-box domain-containing protein</fullName>
    </submittedName>
</protein>
<accession>A0A8H6SU54</accession>
<feature type="compositionally biased region" description="Low complexity" evidence="1">
    <location>
        <begin position="532"/>
        <end position="543"/>
    </location>
</feature>
<dbReference type="EMBL" id="JACAZE010000009">
    <property type="protein sequence ID" value="KAF7305923.1"/>
    <property type="molecule type" value="Genomic_DNA"/>
</dbReference>
<dbReference type="Proteomes" id="UP000613580">
    <property type="component" value="Unassembled WGS sequence"/>
</dbReference>
<comment type="caution">
    <text evidence="2">The sequence shown here is derived from an EMBL/GenBank/DDBJ whole genome shotgun (WGS) entry which is preliminary data.</text>
</comment>
<reference evidence="2" key="1">
    <citation type="submission" date="2020-05" db="EMBL/GenBank/DDBJ databases">
        <title>Mycena genomes resolve the evolution of fungal bioluminescence.</title>
        <authorList>
            <person name="Tsai I.J."/>
        </authorList>
    </citation>
    <scope>NUCLEOTIDE SEQUENCE</scope>
    <source>
        <strain evidence="2">110903Hualien_Pintung</strain>
    </source>
</reference>
<gene>
    <name evidence="2" type="ORF">HMN09_00746500</name>
</gene>
<evidence type="ECO:0000313" key="3">
    <source>
        <dbReference type="Proteomes" id="UP000613580"/>
    </source>
</evidence>
<evidence type="ECO:0000313" key="2">
    <source>
        <dbReference type="EMBL" id="KAF7305923.1"/>
    </source>
</evidence>
<dbReference type="OrthoDB" id="3258555at2759"/>